<keyword evidence="1" id="KW-0812">Transmembrane</keyword>
<keyword evidence="3" id="KW-1185">Reference proteome</keyword>
<feature type="transmembrane region" description="Helical" evidence="1">
    <location>
        <begin position="31"/>
        <end position="49"/>
    </location>
</feature>
<evidence type="ECO:0000313" key="3">
    <source>
        <dbReference type="Proteomes" id="UP000641206"/>
    </source>
</evidence>
<organism evidence="2 3">
    <name type="scientific">Oceanobacillus neutriphilus</name>
    <dbReference type="NCBI Taxonomy" id="531815"/>
    <lineage>
        <taxon>Bacteria</taxon>
        <taxon>Bacillati</taxon>
        <taxon>Bacillota</taxon>
        <taxon>Bacilli</taxon>
        <taxon>Bacillales</taxon>
        <taxon>Bacillaceae</taxon>
        <taxon>Oceanobacillus</taxon>
    </lineage>
</organism>
<dbReference type="Proteomes" id="UP000641206">
    <property type="component" value="Unassembled WGS sequence"/>
</dbReference>
<keyword evidence="1" id="KW-1133">Transmembrane helix</keyword>
<name>A0ABQ2NQA2_9BACI</name>
<gene>
    <name evidence="2" type="ORF">GCM10011346_03200</name>
</gene>
<protein>
    <submittedName>
        <fullName evidence="2">Uncharacterized protein</fullName>
    </submittedName>
</protein>
<evidence type="ECO:0000313" key="2">
    <source>
        <dbReference type="EMBL" id="GGP07393.1"/>
    </source>
</evidence>
<dbReference type="EMBL" id="BMLW01000001">
    <property type="protein sequence ID" value="GGP07393.1"/>
    <property type="molecule type" value="Genomic_DNA"/>
</dbReference>
<accession>A0ABQ2NQA2</accession>
<proteinExistence type="predicted"/>
<sequence length="90" mass="10686">MELKYDITPMVIPGTNKIKIKDKTNLNRIPLALNIFFIFPSLLIVYIYLSEEMRENVSKNQKFYKNFLKFPLKGNLSNIKEIIHNNSFYL</sequence>
<keyword evidence="1" id="KW-0472">Membrane</keyword>
<reference evidence="3" key="1">
    <citation type="journal article" date="2019" name="Int. J. Syst. Evol. Microbiol.">
        <title>The Global Catalogue of Microorganisms (GCM) 10K type strain sequencing project: providing services to taxonomists for standard genome sequencing and annotation.</title>
        <authorList>
            <consortium name="The Broad Institute Genomics Platform"/>
            <consortium name="The Broad Institute Genome Sequencing Center for Infectious Disease"/>
            <person name="Wu L."/>
            <person name="Ma J."/>
        </authorList>
    </citation>
    <scope>NUCLEOTIDE SEQUENCE [LARGE SCALE GENOMIC DNA]</scope>
    <source>
        <strain evidence="3">CGMCC 1.7693</strain>
    </source>
</reference>
<comment type="caution">
    <text evidence="2">The sequence shown here is derived from an EMBL/GenBank/DDBJ whole genome shotgun (WGS) entry which is preliminary data.</text>
</comment>
<evidence type="ECO:0000256" key="1">
    <source>
        <dbReference type="SAM" id="Phobius"/>
    </source>
</evidence>